<sequence>MAASLEHRRLKILAGTLPENLYRLNVLTESRVCADQVSLSGLAQIVFPSSPNLLAAFSNLKTRYAKGKTKLSELFARSSAFVKAGSLSSDMIWLGTSSGACDDTWCIDAYGQLTLFVSDRMYQQMGIPGAKLKFPSIHSDAAVVTVALHKIFTQPALLARVKAGLKVLDTKREEEGLGEWDCVYPSAALSPLFEELAMHADVQEITPETKQLHNCHVPTAQLSPFPSEKTDEDEREDWHLRMNSLFGWVGLAALNSQRLSHNDRPDPYIAIYEPPEASSVGNATHLRWRGLLSPAFLKSILDVVLRTWLISDDTANFIAITVQPCLQAPIGRLAKQPYSMPSNALRVPRSDGEDTWSLILSKAGETIKEHECEWVLVECLGQGDARWG</sequence>
<dbReference type="InterPro" id="IPR013893">
    <property type="entry name" value="RNase_P_Rpp40"/>
</dbReference>
<keyword evidence="2" id="KW-1185">Reference proteome</keyword>
<proteinExistence type="predicted"/>
<dbReference type="GO" id="GO:0004526">
    <property type="term" value="F:ribonuclease P activity"/>
    <property type="evidence" value="ECO:0007669"/>
    <property type="project" value="TreeGrafter"/>
</dbReference>
<gene>
    <name evidence="1" type="ORF">SCHCODRAFT_54123</name>
</gene>
<name>D8Q1P5_SCHCM</name>
<dbReference type="EMBL" id="GL377305">
    <property type="protein sequence ID" value="EFI97974.1"/>
    <property type="molecule type" value="Genomic_DNA"/>
</dbReference>
<dbReference type="PANTHER" id="PTHR15396:SF1">
    <property type="entry name" value="RIBONUCLEASE P PROTEIN SUBUNIT P40"/>
    <property type="match status" value="1"/>
</dbReference>
<dbReference type="Pfam" id="PF08584">
    <property type="entry name" value="Ribonuc_P_40"/>
    <property type="match status" value="1"/>
</dbReference>
<accession>D8Q1P5</accession>
<dbReference type="STRING" id="578458.D8Q1P5"/>
<dbReference type="GO" id="GO:0000172">
    <property type="term" value="C:ribonuclease MRP complex"/>
    <property type="evidence" value="ECO:0007669"/>
    <property type="project" value="TreeGrafter"/>
</dbReference>
<dbReference type="GO" id="GO:0030681">
    <property type="term" value="C:multimeric ribonuclease P complex"/>
    <property type="evidence" value="ECO:0007669"/>
    <property type="project" value="TreeGrafter"/>
</dbReference>
<dbReference type="AlphaFoldDB" id="D8Q1P5"/>
<organism evidence="2">
    <name type="scientific">Schizophyllum commune (strain H4-8 / FGSC 9210)</name>
    <name type="common">Split gill fungus</name>
    <dbReference type="NCBI Taxonomy" id="578458"/>
    <lineage>
        <taxon>Eukaryota</taxon>
        <taxon>Fungi</taxon>
        <taxon>Dikarya</taxon>
        <taxon>Basidiomycota</taxon>
        <taxon>Agaricomycotina</taxon>
        <taxon>Agaricomycetes</taxon>
        <taxon>Agaricomycetidae</taxon>
        <taxon>Agaricales</taxon>
        <taxon>Schizophyllaceae</taxon>
        <taxon>Schizophyllum</taxon>
    </lineage>
</organism>
<dbReference type="GO" id="GO:0000447">
    <property type="term" value="P:endonucleolytic cleavage in ITS1 to separate SSU-rRNA from 5.8S rRNA and LSU-rRNA from tricistronic rRNA transcript (SSU-rRNA, 5.8S rRNA, LSU-rRNA)"/>
    <property type="evidence" value="ECO:0007669"/>
    <property type="project" value="TreeGrafter"/>
</dbReference>
<dbReference type="HOGENOM" id="CLU_055493_0_0_1"/>
<dbReference type="GO" id="GO:0001682">
    <property type="term" value="P:tRNA 5'-leader removal"/>
    <property type="evidence" value="ECO:0007669"/>
    <property type="project" value="InterPro"/>
</dbReference>
<dbReference type="eggNOG" id="ENOG502RDJQ">
    <property type="taxonomic scope" value="Eukaryota"/>
</dbReference>
<reference evidence="1 2" key="1">
    <citation type="journal article" date="2010" name="Nat. Biotechnol.">
        <title>Genome sequence of the model mushroom Schizophyllum commune.</title>
        <authorList>
            <person name="Ohm R.A."/>
            <person name="de Jong J.F."/>
            <person name="Lugones L.G."/>
            <person name="Aerts A."/>
            <person name="Kothe E."/>
            <person name="Stajich J.E."/>
            <person name="de Vries R.P."/>
            <person name="Record E."/>
            <person name="Levasseur A."/>
            <person name="Baker S.E."/>
            <person name="Bartholomew K.A."/>
            <person name="Coutinho P.M."/>
            <person name="Erdmann S."/>
            <person name="Fowler T.J."/>
            <person name="Gathman A.C."/>
            <person name="Lombard V."/>
            <person name="Henrissat B."/>
            <person name="Knabe N."/>
            <person name="Kuees U."/>
            <person name="Lilly W.W."/>
            <person name="Lindquist E."/>
            <person name="Lucas S."/>
            <person name="Magnuson J.K."/>
            <person name="Piumi F."/>
            <person name="Raudaskoski M."/>
            <person name="Salamov A."/>
            <person name="Schmutz J."/>
            <person name="Schwarze F.W.M.R."/>
            <person name="vanKuyk P.A."/>
            <person name="Horton J.S."/>
            <person name="Grigoriev I.V."/>
            <person name="Woesten H.A.B."/>
        </authorList>
    </citation>
    <scope>NUCLEOTIDE SEQUENCE [LARGE SCALE GENOMIC DNA]</scope>
    <source>
        <strain evidence="2">H4-8 / FGSC 9210</strain>
    </source>
</reference>
<dbReference type="InParanoid" id="D8Q1P5"/>
<evidence type="ECO:0000313" key="2">
    <source>
        <dbReference type="Proteomes" id="UP000007431"/>
    </source>
</evidence>
<dbReference type="GO" id="GO:0000171">
    <property type="term" value="F:ribonuclease MRP activity"/>
    <property type="evidence" value="ECO:0007669"/>
    <property type="project" value="TreeGrafter"/>
</dbReference>
<dbReference type="PANTHER" id="PTHR15396">
    <property type="entry name" value="RIBONUCLEASE P PROTEIN SUBUNIT P40"/>
    <property type="match status" value="1"/>
</dbReference>
<evidence type="ECO:0000313" key="1">
    <source>
        <dbReference type="EMBL" id="EFI97974.1"/>
    </source>
</evidence>
<dbReference type="VEuPathDB" id="FungiDB:SCHCODRAFT_02619660"/>
<dbReference type="Proteomes" id="UP000007431">
    <property type="component" value="Unassembled WGS sequence"/>
</dbReference>
<protein>
    <submittedName>
        <fullName evidence="1">Uncharacterized protein</fullName>
    </submittedName>
</protein>
<dbReference type="OMA" id="EWVGMAC"/>